<accession>A0AAX6FQU0</accession>
<keyword evidence="3" id="KW-1185">Reference proteome</keyword>
<dbReference type="PANTHER" id="PTHR46836:SF8">
    <property type="entry name" value="AFADIN"/>
    <property type="match status" value="1"/>
</dbReference>
<evidence type="ECO:0000313" key="3">
    <source>
        <dbReference type="Proteomes" id="UP001140949"/>
    </source>
</evidence>
<dbReference type="EMBL" id="JANAVB010027117">
    <property type="protein sequence ID" value="KAJ6818673.1"/>
    <property type="molecule type" value="Genomic_DNA"/>
</dbReference>
<reference evidence="2" key="2">
    <citation type="submission" date="2023-04" db="EMBL/GenBank/DDBJ databases">
        <authorList>
            <person name="Bruccoleri R.E."/>
            <person name="Oakeley E.J."/>
            <person name="Faust A.-M."/>
            <person name="Dessus-Babus S."/>
            <person name="Altorfer M."/>
            <person name="Burckhardt D."/>
            <person name="Oertli M."/>
            <person name="Naumann U."/>
            <person name="Petersen F."/>
            <person name="Wong J."/>
        </authorList>
    </citation>
    <scope>NUCLEOTIDE SEQUENCE</scope>
    <source>
        <strain evidence="2">GSM-AAB239-AS_SAM_17_03QT</strain>
        <tissue evidence="2">Leaf</tissue>
    </source>
</reference>
<gene>
    <name evidence="2" type="ORF">M6B38_405330</name>
</gene>
<dbReference type="AlphaFoldDB" id="A0AAX6FQU0"/>
<evidence type="ECO:0000259" key="1">
    <source>
        <dbReference type="Pfam" id="PF14309"/>
    </source>
</evidence>
<dbReference type="InterPro" id="IPR025486">
    <property type="entry name" value="DUF4378"/>
</dbReference>
<organism evidence="2 3">
    <name type="scientific">Iris pallida</name>
    <name type="common">Sweet iris</name>
    <dbReference type="NCBI Taxonomy" id="29817"/>
    <lineage>
        <taxon>Eukaryota</taxon>
        <taxon>Viridiplantae</taxon>
        <taxon>Streptophyta</taxon>
        <taxon>Embryophyta</taxon>
        <taxon>Tracheophyta</taxon>
        <taxon>Spermatophyta</taxon>
        <taxon>Magnoliopsida</taxon>
        <taxon>Liliopsida</taxon>
        <taxon>Asparagales</taxon>
        <taxon>Iridaceae</taxon>
        <taxon>Iridoideae</taxon>
        <taxon>Irideae</taxon>
        <taxon>Iris</taxon>
    </lineage>
</organism>
<evidence type="ECO:0000313" key="2">
    <source>
        <dbReference type="EMBL" id="KAJ6818673.1"/>
    </source>
</evidence>
<reference evidence="2" key="1">
    <citation type="journal article" date="2023" name="GigaByte">
        <title>Genome assembly of the bearded iris, Iris pallida Lam.</title>
        <authorList>
            <person name="Bruccoleri R.E."/>
            <person name="Oakeley E.J."/>
            <person name="Faust A.M.E."/>
            <person name="Altorfer M."/>
            <person name="Dessus-Babus S."/>
            <person name="Burckhardt D."/>
            <person name="Oertli M."/>
            <person name="Naumann U."/>
            <person name="Petersen F."/>
            <person name="Wong J."/>
        </authorList>
    </citation>
    <scope>NUCLEOTIDE SEQUENCE</scope>
    <source>
        <strain evidence="2">GSM-AAB239-AS_SAM_17_03QT</strain>
    </source>
</reference>
<dbReference type="PANTHER" id="PTHR46836">
    <property type="entry name" value="AFADIN"/>
    <property type="match status" value="1"/>
</dbReference>
<proteinExistence type="predicted"/>
<sequence length="128" mass="14974">MPVTGIFSWPRSFEKLEKKYSVMVSWSRSDRKLLFDLISSILVDVTIPSPNLHSAKPRGQLVWAREELVEKVWQTIVKRRKEVGGKQDAQILDRRWLDLVDDVDIVGKDLERIIEDLMEEFYSQLASE</sequence>
<feature type="domain" description="DUF4378" evidence="1">
    <location>
        <begin position="11"/>
        <end position="120"/>
    </location>
</feature>
<protein>
    <recommendedName>
        <fullName evidence="1">DUF4378 domain-containing protein</fullName>
    </recommendedName>
</protein>
<name>A0AAX6FQU0_IRIPA</name>
<comment type="caution">
    <text evidence="2">The sequence shown here is derived from an EMBL/GenBank/DDBJ whole genome shotgun (WGS) entry which is preliminary data.</text>
</comment>
<dbReference type="Proteomes" id="UP001140949">
    <property type="component" value="Unassembled WGS sequence"/>
</dbReference>
<dbReference type="Pfam" id="PF14309">
    <property type="entry name" value="DUF4378"/>
    <property type="match status" value="1"/>
</dbReference>